<comment type="caution">
    <text evidence="1">The sequence shown here is derived from an EMBL/GenBank/DDBJ whole genome shotgun (WGS) entry which is preliminary data.</text>
</comment>
<dbReference type="EMBL" id="LXMA01000001">
    <property type="protein sequence ID" value="OAT74585.1"/>
    <property type="molecule type" value="Genomic_DNA"/>
</dbReference>
<protein>
    <recommendedName>
        <fullName evidence="3">YqzE family protein</fullName>
    </recommendedName>
</protein>
<dbReference type="OrthoDB" id="2691835at2"/>
<dbReference type="Pfam" id="PF14038">
    <property type="entry name" value="YqzE"/>
    <property type="match status" value="1"/>
</dbReference>
<accession>A0A1B7KX46</accession>
<evidence type="ECO:0000313" key="2">
    <source>
        <dbReference type="Proteomes" id="UP000078290"/>
    </source>
</evidence>
<dbReference type="InterPro" id="IPR025622">
    <property type="entry name" value="YqzE"/>
</dbReference>
<reference evidence="2" key="1">
    <citation type="submission" date="2016-05" db="EMBL/GenBank/DDBJ databases">
        <authorList>
            <person name="Wang W."/>
            <person name="Zhu L."/>
        </authorList>
    </citation>
    <scope>NUCLEOTIDE SEQUENCE [LARGE SCALE GENOMIC DNA]</scope>
    <source>
        <strain evidence="2">W-2</strain>
    </source>
</reference>
<organism evidence="1 2">
    <name type="scientific">Parageobacillus thermoglucosidasius</name>
    <name type="common">Geobacillus thermoglucosidasius</name>
    <dbReference type="NCBI Taxonomy" id="1426"/>
    <lineage>
        <taxon>Bacteria</taxon>
        <taxon>Bacillati</taxon>
        <taxon>Bacillota</taxon>
        <taxon>Bacilli</taxon>
        <taxon>Bacillales</taxon>
        <taxon>Anoxybacillaceae</taxon>
        <taxon>Parageobacillus</taxon>
    </lineage>
</organism>
<gene>
    <name evidence="1" type="ORF">A7K69_02425</name>
</gene>
<evidence type="ECO:0000313" key="1">
    <source>
        <dbReference type="EMBL" id="OAT74585.1"/>
    </source>
</evidence>
<dbReference type="RefSeq" id="WP_064549900.1">
    <property type="nucleotide sequence ID" value="NZ_LXMA01000001.1"/>
</dbReference>
<sequence length="59" mass="7393">MSTNDYVKFFTQQLVTYMDLPKEERIKKRMQRKREKPPMSYRWFGLIPISLRLLFRRHS</sequence>
<dbReference type="AlphaFoldDB" id="A0A1B7KX46"/>
<evidence type="ECO:0008006" key="3">
    <source>
        <dbReference type="Google" id="ProtNLM"/>
    </source>
</evidence>
<proteinExistence type="predicted"/>
<dbReference type="Proteomes" id="UP000078290">
    <property type="component" value="Unassembled WGS sequence"/>
</dbReference>
<name>A0A1B7KX46_PARTM</name>